<keyword evidence="7" id="KW-0963">Cytoplasm</keyword>
<feature type="domain" description="Lactate/malate dehydrogenase C-terminal" evidence="11">
    <location>
        <begin position="145"/>
        <end position="309"/>
    </location>
</feature>
<feature type="binding site" evidence="7">
    <location>
        <begin position="148"/>
        <end position="151"/>
    </location>
    <ligand>
        <name>substrate</name>
    </ligand>
</feature>
<feature type="binding site" evidence="7">
    <location>
        <begin position="120"/>
        <end position="123"/>
    </location>
    <ligand>
        <name>substrate</name>
    </ligand>
</feature>
<comment type="pathway">
    <text evidence="1 7">Fermentation; pyruvate fermentation to lactate; (S)-lactate from pyruvate: step 1/1.</text>
</comment>
<evidence type="ECO:0000256" key="7">
    <source>
        <dbReference type="HAMAP-Rule" id="MF_00488"/>
    </source>
</evidence>
<gene>
    <name evidence="7 13" type="primary">ldh</name>
    <name evidence="13" type="ORF">IBLFYP30_01134</name>
    <name evidence="12" type="ORF">LIP50_08245</name>
</gene>
<dbReference type="InterPro" id="IPR022383">
    <property type="entry name" value="Lactate/malate_DH_C"/>
</dbReference>
<organism evidence="13">
    <name type="scientific">Intestinibacter bartlettii</name>
    <dbReference type="NCBI Taxonomy" id="261299"/>
    <lineage>
        <taxon>Bacteria</taxon>
        <taxon>Bacillati</taxon>
        <taxon>Bacillota</taxon>
        <taxon>Clostridia</taxon>
        <taxon>Peptostreptococcales</taxon>
        <taxon>Peptostreptococcaceae</taxon>
        <taxon>Intestinibacter</taxon>
    </lineage>
</organism>
<keyword evidence="7" id="KW-0597">Phosphoprotein</keyword>
<dbReference type="PANTHER" id="PTHR43128:SF16">
    <property type="entry name" value="L-LACTATE DEHYDROGENASE"/>
    <property type="match status" value="1"/>
</dbReference>
<dbReference type="RefSeq" id="WP_007287087.1">
    <property type="nucleotide sequence ID" value="NZ_BAABXU010000001.1"/>
</dbReference>
<dbReference type="AlphaFoldDB" id="A0A6N3A412"/>
<dbReference type="PRINTS" id="PR00086">
    <property type="entry name" value="LLDHDRGNASE"/>
</dbReference>
<feature type="binding site" evidence="7">
    <location>
        <position position="65"/>
    </location>
    <ligand>
        <name>NAD(+)</name>
        <dbReference type="ChEBI" id="CHEBI:57540"/>
    </ligand>
</feature>
<feature type="binding site" evidence="7">
    <location>
        <position position="13"/>
    </location>
    <ligand>
        <name>NAD(+)</name>
        <dbReference type="ChEBI" id="CHEBI:57540"/>
    </ligand>
</feature>
<dbReference type="PIRSF" id="PIRSF000102">
    <property type="entry name" value="Lac_mal_DH"/>
    <property type="match status" value="1"/>
</dbReference>
<protein>
    <recommendedName>
        <fullName evidence="3 7">L-lactate dehydrogenase</fullName>
        <shortName evidence="7">L-LDH</shortName>
        <ecNumber evidence="3 7">1.1.1.27</ecNumber>
    </recommendedName>
</protein>
<feature type="binding site" evidence="9">
    <location>
        <begin position="9"/>
        <end position="14"/>
    </location>
    <ligand>
        <name>NAD(+)</name>
        <dbReference type="ChEBI" id="CHEBI:57540"/>
    </ligand>
</feature>
<dbReference type="InterPro" id="IPR036291">
    <property type="entry name" value="NAD(P)-bd_dom_sf"/>
</dbReference>
<evidence type="ECO:0000259" key="10">
    <source>
        <dbReference type="Pfam" id="PF00056"/>
    </source>
</evidence>
<dbReference type="PROSITE" id="PS00064">
    <property type="entry name" value="L_LDH"/>
    <property type="match status" value="1"/>
</dbReference>
<feature type="binding site" evidence="7 9">
    <location>
        <position position="34"/>
    </location>
    <ligand>
        <name>NAD(+)</name>
        <dbReference type="ChEBI" id="CHEBI:57540"/>
    </ligand>
</feature>
<reference evidence="13" key="1">
    <citation type="submission" date="2019-11" db="EMBL/GenBank/DDBJ databases">
        <authorList>
            <person name="Feng L."/>
        </authorList>
    </citation>
    <scope>NUCLEOTIDE SEQUENCE</scope>
    <source>
        <strain evidence="13">IbartlettiiLFYP30</strain>
    </source>
</reference>
<dbReference type="EC" id="1.1.1.27" evidence="3 7"/>
<dbReference type="GO" id="GO:0005737">
    <property type="term" value="C:cytoplasm"/>
    <property type="evidence" value="ECO:0007669"/>
    <property type="project" value="UniProtKB-SubCell"/>
</dbReference>
<dbReference type="CDD" id="cd05291">
    <property type="entry name" value="HicDH_like"/>
    <property type="match status" value="1"/>
</dbReference>
<dbReference type="SUPFAM" id="SSF51735">
    <property type="entry name" value="NAD(P)-binding Rossmann-fold domains"/>
    <property type="match status" value="1"/>
</dbReference>
<evidence type="ECO:0000313" key="13">
    <source>
        <dbReference type="EMBL" id="VYT84958.1"/>
    </source>
</evidence>
<comment type="catalytic activity">
    <reaction evidence="6 7">
        <text>(S)-lactate + NAD(+) = pyruvate + NADH + H(+)</text>
        <dbReference type="Rhea" id="RHEA:23444"/>
        <dbReference type="ChEBI" id="CHEBI:15361"/>
        <dbReference type="ChEBI" id="CHEBI:15378"/>
        <dbReference type="ChEBI" id="CHEBI:16651"/>
        <dbReference type="ChEBI" id="CHEBI:57540"/>
        <dbReference type="ChEBI" id="CHEBI:57945"/>
        <dbReference type="EC" id="1.1.1.27"/>
    </reaction>
</comment>
<dbReference type="InterPro" id="IPR001236">
    <property type="entry name" value="Lactate/malate_DH_N"/>
</dbReference>
<feature type="active site" description="Proton acceptor" evidence="7 8">
    <location>
        <position position="175"/>
    </location>
</feature>
<comment type="caution">
    <text evidence="7">Lacks conserved residue(s) required for the propagation of feature annotation.</text>
</comment>
<evidence type="ECO:0000256" key="3">
    <source>
        <dbReference type="ARBA" id="ARBA00012967"/>
    </source>
</evidence>
<dbReference type="Pfam" id="PF00056">
    <property type="entry name" value="Ldh_1_N"/>
    <property type="match status" value="1"/>
</dbReference>
<keyword evidence="5 7" id="KW-0520">NAD</keyword>
<dbReference type="EMBL" id="JAJBMB010000007">
    <property type="protein sequence ID" value="MCB5446187.1"/>
    <property type="molecule type" value="Genomic_DNA"/>
</dbReference>
<dbReference type="Pfam" id="PF02866">
    <property type="entry name" value="Ldh_1_C"/>
    <property type="match status" value="1"/>
</dbReference>
<name>A0A6N3A412_9FIRM</name>
<dbReference type="GO" id="GO:0006096">
    <property type="term" value="P:glycolytic process"/>
    <property type="evidence" value="ECO:0007669"/>
    <property type="project" value="UniProtKB-UniRule"/>
</dbReference>
<evidence type="ECO:0000256" key="2">
    <source>
        <dbReference type="ARBA" id="ARBA00006054"/>
    </source>
</evidence>
<dbReference type="NCBIfam" id="TIGR01771">
    <property type="entry name" value="L-LDH-NAD"/>
    <property type="match status" value="1"/>
</dbReference>
<dbReference type="InterPro" id="IPR001557">
    <property type="entry name" value="L-lactate/malate_DH"/>
</dbReference>
<dbReference type="InterPro" id="IPR015955">
    <property type="entry name" value="Lactate_DH/Glyco_Ohase_4_C"/>
</dbReference>
<reference evidence="12 14" key="2">
    <citation type="submission" date="2021-10" db="EMBL/GenBank/DDBJ databases">
        <title>Collection of gut derived symbiotic bacterial strains cultured from healthy donors.</title>
        <authorList>
            <person name="Lin H."/>
            <person name="Littmann E."/>
            <person name="Claire K."/>
            <person name="Pamer E."/>
        </authorList>
    </citation>
    <scope>NUCLEOTIDE SEQUENCE [LARGE SCALE GENOMIC DNA]</scope>
    <source>
        <strain evidence="12 14">MSK.17.68</strain>
    </source>
</reference>
<dbReference type="Gene3D" id="3.40.50.720">
    <property type="entry name" value="NAD(P)-binding Rossmann-like Domain"/>
    <property type="match status" value="1"/>
</dbReference>
<feature type="binding site" evidence="7">
    <location>
        <position position="143"/>
    </location>
    <ligand>
        <name>NAD(+)</name>
        <dbReference type="ChEBI" id="CHEBI:57540"/>
    </ligand>
</feature>
<feature type="binding site" evidence="7">
    <location>
        <position position="168"/>
    </location>
    <ligand>
        <name>beta-D-fructose 1,6-bisphosphate</name>
        <dbReference type="ChEBI" id="CHEBI:32966"/>
        <note>allosteric activator</note>
    </ligand>
</feature>
<dbReference type="NCBIfam" id="NF000824">
    <property type="entry name" value="PRK00066.1"/>
    <property type="match status" value="1"/>
</dbReference>
<comment type="subcellular location">
    <subcellularLocation>
        <location evidence="7">Cytoplasm</location>
    </subcellularLocation>
</comment>
<dbReference type="GO" id="GO:0006089">
    <property type="term" value="P:lactate metabolic process"/>
    <property type="evidence" value="ECO:0007669"/>
    <property type="project" value="TreeGrafter"/>
</dbReference>
<comment type="activity regulation">
    <text evidence="7">Allosterically activated by fructose 1,6-bisphosphate (FBP).</text>
</comment>
<dbReference type="InterPro" id="IPR018177">
    <property type="entry name" value="L-lactate_DH_AS"/>
</dbReference>
<evidence type="ECO:0000256" key="6">
    <source>
        <dbReference type="ARBA" id="ARBA00049258"/>
    </source>
</evidence>
<dbReference type="GeneID" id="89564984"/>
<evidence type="ECO:0000256" key="5">
    <source>
        <dbReference type="ARBA" id="ARBA00023027"/>
    </source>
</evidence>
<evidence type="ECO:0000256" key="8">
    <source>
        <dbReference type="PIRSR" id="PIRSR000102-1"/>
    </source>
</evidence>
<feature type="domain" description="Lactate/malate dehydrogenase N-terminal" evidence="10">
    <location>
        <begin position="4"/>
        <end position="142"/>
    </location>
</feature>
<comment type="similarity">
    <text evidence="2 7">Belongs to the LDH/MDH superfamily. LDH family.</text>
</comment>
<keyword evidence="7" id="KW-0021">Allosteric enzyme</keyword>
<dbReference type="SUPFAM" id="SSF56327">
    <property type="entry name" value="LDH C-terminal domain-like"/>
    <property type="match status" value="1"/>
</dbReference>
<dbReference type="InterPro" id="IPR011304">
    <property type="entry name" value="L-lactate_DH"/>
</dbReference>
<accession>A0A6N3A412</accession>
<dbReference type="FunFam" id="3.40.50.720:FF:000018">
    <property type="entry name" value="Malate dehydrogenase"/>
    <property type="match status" value="1"/>
</dbReference>
<feature type="binding site" evidence="7">
    <location>
        <position position="229"/>
    </location>
    <ligand>
        <name>substrate</name>
    </ligand>
</feature>
<proteinExistence type="inferred from homology"/>
<comment type="subunit">
    <text evidence="7">Homotetramer.</text>
</comment>
<feature type="binding site" evidence="7">
    <location>
        <begin position="118"/>
        <end position="120"/>
    </location>
    <ligand>
        <name>NAD(+)</name>
        <dbReference type="ChEBI" id="CHEBI:57540"/>
    </ligand>
</feature>
<feature type="modified residue" description="Phosphotyrosine" evidence="7">
    <location>
        <position position="220"/>
    </location>
</feature>
<evidence type="ECO:0000256" key="1">
    <source>
        <dbReference type="ARBA" id="ARBA00004843"/>
    </source>
</evidence>
<evidence type="ECO:0000259" key="11">
    <source>
        <dbReference type="Pfam" id="PF02866"/>
    </source>
</evidence>
<keyword evidence="4 7" id="KW-0560">Oxidoreductase</keyword>
<evidence type="ECO:0000256" key="4">
    <source>
        <dbReference type="ARBA" id="ARBA00023002"/>
    </source>
</evidence>
<dbReference type="UniPathway" id="UPA00554">
    <property type="reaction ID" value="UER00611"/>
</dbReference>
<dbReference type="Gene3D" id="3.90.110.10">
    <property type="entry name" value="Lactate dehydrogenase/glycoside hydrolase, family 4, C-terminal"/>
    <property type="match status" value="1"/>
</dbReference>
<feature type="binding site" evidence="7">
    <location>
        <position position="39"/>
    </location>
    <ligand>
        <name>NAD(+)</name>
        <dbReference type="ChEBI" id="CHEBI:57540"/>
    </ligand>
</feature>
<dbReference type="Proteomes" id="UP001299409">
    <property type="component" value="Unassembled WGS sequence"/>
</dbReference>
<dbReference type="GO" id="GO:0004459">
    <property type="term" value="F:L-lactate dehydrogenase (NAD+) activity"/>
    <property type="evidence" value="ECO:0007669"/>
    <property type="project" value="UniProtKB-UniRule"/>
</dbReference>
<dbReference type="EMBL" id="CACRUE010000013">
    <property type="protein sequence ID" value="VYT84958.1"/>
    <property type="molecule type" value="Genomic_DNA"/>
</dbReference>
<dbReference type="HAMAP" id="MF_00488">
    <property type="entry name" value="Lactate_dehydrog"/>
    <property type="match status" value="1"/>
</dbReference>
<evidence type="ECO:0000313" key="12">
    <source>
        <dbReference type="EMBL" id="MCB5446187.1"/>
    </source>
</evidence>
<dbReference type="PANTHER" id="PTHR43128">
    <property type="entry name" value="L-2-HYDROXYCARBOXYLATE DEHYDROGENASE (NAD(P)(+))"/>
    <property type="match status" value="1"/>
</dbReference>
<sequence length="313" mass="34315">MKSKVGIIGTGMVGMSYAYSMVNQGTCEELVLIDINKEKTEGEAIDLNHGLSFAPRKMKIYSGDYSDLSDAALVCITAGPPPQEGETRLDTIHKSIAVMKNIISNIKTSGFDGIILVATNPVDIMTYAAWKLSGFDKTKVIGSGTTLDTARLRSALGEKLNINEKNIHAYVIGEHGDSQFVPWSYALCGPKPIYHFAAKNKGISFEELSEIEDEVRNIAYKIIKAKRATYYGIGMSLARITKAVLDNENSILSVSSYLDGEYGHDDVYISVPSVINADGVREVVDLNLDKEDKEKFDKSVAIMKENIAKLDLQ</sequence>
<comment type="function">
    <text evidence="7">Catalyzes the conversion of lactate to pyruvate.</text>
</comment>
<evidence type="ECO:0000313" key="14">
    <source>
        <dbReference type="Proteomes" id="UP001299409"/>
    </source>
</evidence>
<evidence type="ECO:0000256" key="9">
    <source>
        <dbReference type="PIRSR" id="PIRSR000102-3"/>
    </source>
</evidence>
<keyword evidence="14" id="KW-1185">Reference proteome</keyword>
<feature type="binding site" evidence="7">
    <location>
        <position position="88"/>
    </location>
    <ligand>
        <name>substrate</name>
    </ligand>
</feature>
<feature type="binding site" evidence="7">
    <location>
        <position position="153"/>
    </location>
    <ligand>
        <name>beta-D-fructose 1,6-bisphosphate</name>
        <dbReference type="ChEBI" id="CHEBI:32966"/>
        <note>allosteric activator</note>
    </ligand>
</feature>